<feature type="region of interest" description="Disordered" evidence="1">
    <location>
        <begin position="124"/>
        <end position="151"/>
    </location>
</feature>
<feature type="compositionally biased region" description="Acidic residues" evidence="1">
    <location>
        <begin position="130"/>
        <end position="151"/>
    </location>
</feature>
<dbReference type="OrthoDB" id="6781714at2759"/>
<evidence type="ECO:0000313" key="2">
    <source>
        <dbReference type="EMBL" id="CAH1101840.1"/>
    </source>
</evidence>
<sequence length="151" mass="17491">MHKISESEIWLANSATKKTNNQHLDCINCTNLALKLGSKLCRSLPAFHAFTNFDYMAAFYNKGKVKPFRLFLRKERYQTVFASLTDEADIFINEKMDTVQEFTANDYLKPTRFIGDQTPLIIEETTAKESDDEESSEVEDQNFSYDESDFE</sequence>
<organism evidence="2 3">
    <name type="scientific">Psylliodes chrysocephalus</name>
    <dbReference type="NCBI Taxonomy" id="3402493"/>
    <lineage>
        <taxon>Eukaryota</taxon>
        <taxon>Metazoa</taxon>
        <taxon>Ecdysozoa</taxon>
        <taxon>Arthropoda</taxon>
        <taxon>Hexapoda</taxon>
        <taxon>Insecta</taxon>
        <taxon>Pterygota</taxon>
        <taxon>Neoptera</taxon>
        <taxon>Endopterygota</taxon>
        <taxon>Coleoptera</taxon>
        <taxon>Polyphaga</taxon>
        <taxon>Cucujiformia</taxon>
        <taxon>Chrysomeloidea</taxon>
        <taxon>Chrysomelidae</taxon>
        <taxon>Galerucinae</taxon>
        <taxon>Alticini</taxon>
        <taxon>Psylliodes</taxon>
    </lineage>
</organism>
<name>A0A9P0G9J2_9CUCU</name>
<evidence type="ECO:0000313" key="3">
    <source>
        <dbReference type="Proteomes" id="UP001153636"/>
    </source>
</evidence>
<evidence type="ECO:0000256" key="1">
    <source>
        <dbReference type="SAM" id="MobiDB-lite"/>
    </source>
</evidence>
<reference evidence="2" key="1">
    <citation type="submission" date="2022-01" db="EMBL/GenBank/DDBJ databases">
        <authorList>
            <person name="King R."/>
        </authorList>
    </citation>
    <scope>NUCLEOTIDE SEQUENCE</scope>
</reference>
<protein>
    <submittedName>
        <fullName evidence="2">Uncharacterized protein</fullName>
    </submittedName>
</protein>
<gene>
    <name evidence="2" type="ORF">PSYICH_LOCUS3457</name>
</gene>
<dbReference type="Proteomes" id="UP001153636">
    <property type="component" value="Chromosome 12"/>
</dbReference>
<accession>A0A9P0G9J2</accession>
<dbReference type="EMBL" id="OV651824">
    <property type="protein sequence ID" value="CAH1101840.1"/>
    <property type="molecule type" value="Genomic_DNA"/>
</dbReference>
<dbReference type="AlphaFoldDB" id="A0A9P0G9J2"/>
<proteinExistence type="predicted"/>
<keyword evidence="3" id="KW-1185">Reference proteome</keyword>